<dbReference type="STRING" id="114155.A0A4Q9Q0M3"/>
<organism evidence="1 2">
    <name type="scientific">Dichomitus squalens</name>
    <dbReference type="NCBI Taxonomy" id="114155"/>
    <lineage>
        <taxon>Eukaryota</taxon>
        <taxon>Fungi</taxon>
        <taxon>Dikarya</taxon>
        <taxon>Basidiomycota</taxon>
        <taxon>Agaricomycotina</taxon>
        <taxon>Agaricomycetes</taxon>
        <taxon>Polyporales</taxon>
        <taxon>Polyporaceae</taxon>
        <taxon>Dichomitus</taxon>
    </lineage>
</organism>
<gene>
    <name evidence="1" type="ORF">BD310DRAFT_815024</name>
</gene>
<dbReference type="EMBL" id="ML145104">
    <property type="protein sequence ID" value="TBU60510.1"/>
    <property type="molecule type" value="Genomic_DNA"/>
</dbReference>
<protein>
    <submittedName>
        <fullName evidence="1">Uncharacterized protein</fullName>
    </submittedName>
</protein>
<keyword evidence="2" id="KW-1185">Reference proteome</keyword>
<name>A0A4Q9Q0M3_9APHY</name>
<evidence type="ECO:0000313" key="1">
    <source>
        <dbReference type="EMBL" id="TBU60510.1"/>
    </source>
</evidence>
<sequence length="147" mass="16177">LSRSSTIFISDDDPPSSDTRTFVPSEWIACGKTYPAQISKSALETPPFILVARPEAALTIPPEYNTLMPNPHTSVLHLLCIDLPPRPSALTSQKASHAFSEDPPNETLRTLFGECSAGHLECRMRAPPCVLTLYLYLRPLLHAIPLL</sequence>
<proteinExistence type="predicted"/>
<dbReference type="AlphaFoldDB" id="A0A4Q9Q0M3"/>
<feature type="non-terminal residue" evidence="1">
    <location>
        <position position="1"/>
    </location>
</feature>
<dbReference type="Proteomes" id="UP000292082">
    <property type="component" value="Unassembled WGS sequence"/>
</dbReference>
<accession>A0A4Q9Q0M3</accession>
<evidence type="ECO:0000313" key="2">
    <source>
        <dbReference type="Proteomes" id="UP000292082"/>
    </source>
</evidence>
<reference evidence="1 2" key="1">
    <citation type="submission" date="2019-01" db="EMBL/GenBank/DDBJ databases">
        <title>Draft genome sequences of three monokaryotic isolates of the white-rot basidiomycete fungus Dichomitus squalens.</title>
        <authorList>
            <consortium name="DOE Joint Genome Institute"/>
            <person name="Lopez S.C."/>
            <person name="Andreopoulos B."/>
            <person name="Pangilinan J."/>
            <person name="Lipzen A."/>
            <person name="Riley R."/>
            <person name="Ahrendt S."/>
            <person name="Ng V."/>
            <person name="Barry K."/>
            <person name="Daum C."/>
            <person name="Grigoriev I.V."/>
            <person name="Hilden K.S."/>
            <person name="Makela M.R."/>
            <person name="de Vries R.P."/>
        </authorList>
    </citation>
    <scope>NUCLEOTIDE SEQUENCE [LARGE SCALE GENOMIC DNA]</scope>
    <source>
        <strain evidence="1 2">CBS 464.89</strain>
    </source>
</reference>